<comment type="similarity">
    <text evidence="4">Belongs to the D-isomer specific 2-hydroxyacid dehydrogenase family.</text>
</comment>
<dbReference type="InterPro" id="IPR006139">
    <property type="entry name" value="D-isomer_2_OHA_DH_cat_dom"/>
</dbReference>
<keyword evidence="1" id="KW-0521">NADP</keyword>
<dbReference type="GO" id="GO:0016618">
    <property type="term" value="F:hydroxypyruvate reductase [NAD(P)H] activity"/>
    <property type="evidence" value="ECO:0007669"/>
    <property type="project" value="TreeGrafter"/>
</dbReference>
<dbReference type="GO" id="GO:0005829">
    <property type="term" value="C:cytosol"/>
    <property type="evidence" value="ECO:0007669"/>
    <property type="project" value="TreeGrafter"/>
</dbReference>
<evidence type="ECO:0000313" key="7">
    <source>
        <dbReference type="EMBL" id="SJZ79495.1"/>
    </source>
</evidence>
<name>A0A1T4NK49_9HYPH</name>
<keyword evidence="8" id="KW-1185">Reference proteome</keyword>
<protein>
    <submittedName>
        <fullName evidence="7">Lactate dehydrogenase</fullName>
    </submittedName>
</protein>
<keyword evidence="3" id="KW-0520">NAD</keyword>
<reference evidence="7 8" key="1">
    <citation type="submission" date="2017-02" db="EMBL/GenBank/DDBJ databases">
        <authorList>
            <person name="Peterson S.W."/>
        </authorList>
    </citation>
    <scope>NUCLEOTIDE SEQUENCE [LARGE SCALE GENOMIC DNA]</scope>
    <source>
        <strain evidence="7 8">USBA 369</strain>
    </source>
</reference>
<evidence type="ECO:0000259" key="5">
    <source>
        <dbReference type="Pfam" id="PF00389"/>
    </source>
</evidence>
<dbReference type="SUPFAM" id="SSF52283">
    <property type="entry name" value="Formate/glycerate dehydrogenase catalytic domain-like"/>
    <property type="match status" value="1"/>
</dbReference>
<dbReference type="GO" id="GO:0030267">
    <property type="term" value="F:glyoxylate reductase (NADPH) activity"/>
    <property type="evidence" value="ECO:0007669"/>
    <property type="project" value="TreeGrafter"/>
</dbReference>
<dbReference type="PANTHER" id="PTHR10996:SF178">
    <property type="entry name" value="2-HYDROXYACID DEHYDROGENASE YGL185C-RELATED"/>
    <property type="match status" value="1"/>
</dbReference>
<evidence type="ECO:0000313" key="8">
    <source>
        <dbReference type="Proteomes" id="UP000190135"/>
    </source>
</evidence>
<dbReference type="Pfam" id="PF02826">
    <property type="entry name" value="2-Hacid_dh_C"/>
    <property type="match status" value="1"/>
</dbReference>
<dbReference type="Proteomes" id="UP000190135">
    <property type="component" value="Unassembled WGS sequence"/>
</dbReference>
<dbReference type="InterPro" id="IPR036291">
    <property type="entry name" value="NAD(P)-bd_dom_sf"/>
</dbReference>
<organism evidence="7 8">
    <name type="scientific">Consotaella salsifontis</name>
    <dbReference type="NCBI Taxonomy" id="1365950"/>
    <lineage>
        <taxon>Bacteria</taxon>
        <taxon>Pseudomonadati</taxon>
        <taxon>Pseudomonadota</taxon>
        <taxon>Alphaproteobacteria</taxon>
        <taxon>Hyphomicrobiales</taxon>
        <taxon>Aurantimonadaceae</taxon>
        <taxon>Consotaella</taxon>
    </lineage>
</organism>
<sequence length="322" mass="34773">MPDMKTIRVLANSRLNPDTLATLKETFDVTVFDRNIRDELSAEVRGGIQGVALFGAVDADAMDSLPDLEIISHFGVGYDGIDTAAALERGIMVTNTPDVLTEEVADTALGLLLNTVRELPRAEAYLRAGQWKAKGSYPLTQATLRGRRAGILGLGRIGMAIARRLEAFGLSVAYHNRRRRDDIGYDYYPSLVELAGAVDTLIIAAPGGAETDKAVNAEVLRALGPDGILVNIGRGTIVDEPALVEALESGTIRAAGLDVFANEPNVPEELLSLPNVVLTPHVASASRATRRAMGQLVVDNLKSWFETRKPLTPVAEMREEYR</sequence>
<dbReference type="InterPro" id="IPR006140">
    <property type="entry name" value="D-isomer_DH_NAD-bd"/>
</dbReference>
<dbReference type="Gene3D" id="3.40.50.720">
    <property type="entry name" value="NAD(P)-binding Rossmann-like Domain"/>
    <property type="match status" value="2"/>
</dbReference>
<evidence type="ECO:0000256" key="2">
    <source>
        <dbReference type="ARBA" id="ARBA00023002"/>
    </source>
</evidence>
<feature type="domain" description="D-isomer specific 2-hydroxyacid dehydrogenase catalytic" evidence="5">
    <location>
        <begin position="12"/>
        <end position="314"/>
    </location>
</feature>
<dbReference type="Pfam" id="PF00389">
    <property type="entry name" value="2-Hacid_dh"/>
    <property type="match status" value="1"/>
</dbReference>
<accession>A0A1T4NK49</accession>
<dbReference type="FunFam" id="3.40.50.720:FF:000213">
    <property type="entry name" value="Putative 2-hydroxyacid dehydrogenase"/>
    <property type="match status" value="1"/>
</dbReference>
<dbReference type="PANTHER" id="PTHR10996">
    <property type="entry name" value="2-HYDROXYACID DEHYDROGENASE-RELATED"/>
    <property type="match status" value="1"/>
</dbReference>
<feature type="domain" description="D-isomer specific 2-hydroxyacid dehydrogenase NAD-binding" evidence="6">
    <location>
        <begin position="109"/>
        <end position="283"/>
    </location>
</feature>
<gene>
    <name evidence="7" type="ORF">SAMN05428963_10360</name>
</gene>
<evidence type="ECO:0000256" key="4">
    <source>
        <dbReference type="RuleBase" id="RU003719"/>
    </source>
</evidence>
<keyword evidence="2 4" id="KW-0560">Oxidoreductase</keyword>
<dbReference type="GO" id="GO:0051287">
    <property type="term" value="F:NAD binding"/>
    <property type="evidence" value="ECO:0007669"/>
    <property type="project" value="InterPro"/>
</dbReference>
<evidence type="ECO:0000256" key="3">
    <source>
        <dbReference type="ARBA" id="ARBA00023027"/>
    </source>
</evidence>
<dbReference type="InterPro" id="IPR050223">
    <property type="entry name" value="D-isomer_2-hydroxyacid_DH"/>
</dbReference>
<dbReference type="CDD" id="cd12156">
    <property type="entry name" value="HPPR"/>
    <property type="match status" value="1"/>
</dbReference>
<dbReference type="SUPFAM" id="SSF51735">
    <property type="entry name" value="NAD(P)-binding Rossmann-fold domains"/>
    <property type="match status" value="1"/>
</dbReference>
<proteinExistence type="inferred from homology"/>
<dbReference type="AlphaFoldDB" id="A0A1T4NK49"/>
<dbReference type="EMBL" id="FUXL01000003">
    <property type="protein sequence ID" value="SJZ79495.1"/>
    <property type="molecule type" value="Genomic_DNA"/>
</dbReference>
<evidence type="ECO:0000259" key="6">
    <source>
        <dbReference type="Pfam" id="PF02826"/>
    </source>
</evidence>
<evidence type="ECO:0000256" key="1">
    <source>
        <dbReference type="ARBA" id="ARBA00022857"/>
    </source>
</evidence>
<dbReference type="STRING" id="1365950.SAMN05428963_10360"/>